<reference evidence="2" key="1">
    <citation type="submission" date="2023-11" db="EMBL/GenBank/DDBJ databases">
        <title>Genome assemblies of two species of porcelain crab, Petrolisthes cinctipes and Petrolisthes manimaculis (Anomura: Porcellanidae).</title>
        <authorList>
            <person name="Angst P."/>
        </authorList>
    </citation>
    <scope>NUCLEOTIDE SEQUENCE</scope>
    <source>
        <strain evidence="2">PB745_02</strain>
        <tissue evidence="2">Gill</tissue>
    </source>
</reference>
<feature type="compositionally biased region" description="Basic residues" evidence="1">
    <location>
        <begin position="1"/>
        <end position="10"/>
    </location>
</feature>
<evidence type="ECO:0000313" key="3">
    <source>
        <dbReference type="Proteomes" id="UP001292094"/>
    </source>
</evidence>
<dbReference type="EMBL" id="JAWZYT010005254">
    <property type="protein sequence ID" value="KAK4291121.1"/>
    <property type="molecule type" value="Genomic_DNA"/>
</dbReference>
<accession>A0AAE1NLT5</accession>
<proteinExistence type="predicted"/>
<evidence type="ECO:0000313" key="2">
    <source>
        <dbReference type="EMBL" id="KAK4291121.1"/>
    </source>
</evidence>
<comment type="caution">
    <text evidence="2">The sequence shown here is derived from an EMBL/GenBank/DDBJ whole genome shotgun (WGS) entry which is preliminary data.</text>
</comment>
<dbReference type="AlphaFoldDB" id="A0AAE1NLT5"/>
<feature type="region of interest" description="Disordered" evidence="1">
    <location>
        <begin position="75"/>
        <end position="95"/>
    </location>
</feature>
<keyword evidence="3" id="KW-1185">Reference proteome</keyword>
<protein>
    <submittedName>
        <fullName evidence="2">Uncharacterized protein</fullName>
    </submittedName>
</protein>
<gene>
    <name evidence="2" type="ORF">Pmani_036025</name>
</gene>
<dbReference type="Proteomes" id="UP001292094">
    <property type="component" value="Unassembled WGS sequence"/>
</dbReference>
<name>A0AAE1NLT5_9EUCA</name>
<organism evidence="2 3">
    <name type="scientific">Petrolisthes manimaculis</name>
    <dbReference type="NCBI Taxonomy" id="1843537"/>
    <lineage>
        <taxon>Eukaryota</taxon>
        <taxon>Metazoa</taxon>
        <taxon>Ecdysozoa</taxon>
        <taxon>Arthropoda</taxon>
        <taxon>Crustacea</taxon>
        <taxon>Multicrustacea</taxon>
        <taxon>Malacostraca</taxon>
        <taxon>Eumalacostraca</taxon>
        <taxon>Eucarida</taxon>
        <taxon>Decapoda</taxon>
        <taxon>Pleocyemata</taxon>
        <taxon>Anomura</taxon>
        <taxon>Galatheoidea</taxon>
        <taxon>Porcellanidae</taxon>
        <taxon>Petrolisthes</taxon>
    </lineage>
</organism>
<evidence type="ECO:0000256" key="1">
    <source>
        <dbReference type="SAM" id="MobiDB-lite"/>
    </source>
</evidence>
<feature type="region of interest" description="Disordered" evidence="1">
    <location>
        <begin position="1"/>
        <end position="35"/>
    </location>
</feature>
<sequence>MKQARLRRQGKAAEEVMRQAGRGRRTDLPSLPPGWQTLPSTPNCGLLPPNPTPPHPTFPPELPSLTFPGLQHFTFRPPTSHSFPGNHATPLLAPS</sequence>